<sequence>MTGKMKVLLLKEPRESENEADPYIKELASCGHTAALIPVLSFTFVSLNELSERLFQPERFGGLIFTSPRAVEAVKTCLDSHTHKWAAVKDEWNAKPVYVVGKATASLVADLGLCPLGEETGTADSLSLLILQRENRETLPLFFPCGSIKREVLPTALRHNRVPLETLSVYQTSEHPDLQKNITDYFTQQGVPASVAFFSPSGVTFCLDLLKRLSGSQLEQIKFAAIGPTTADALESHGLTVRCCAEKPTAKHLATAITQALQ</sequence>
<evidence type="ECO:0000259" key="12">
    <source>
        <dbReference type="Pfam" id="PF02602"/>
    </source>
</evidence>
<protein>
    <recommendedName>
        <fullName evidence="9">Uroporphyrinogen-III synthase</fullName>
        <ecNumber evidence="3">4.2.1.75</ecNumber>
    </recommendedName>
    <alternativeName>
        <fullName evidence="8">Hydroxymethylbilane hydrolyase [cyclizing]</fullName>
    </alternativeName>
    <alternativeName>
        <fullName evidence="7">Uroporphyrinogen-III cosynthase</fullName>
    </alternativeName>
</protein>
<evidence type="ECO:0000256" key="10">
    <source>
        <dbReference type="ARBA" id="ARBA00048617"/>
    </source>
</evidence>
<proteinExistence type="inferred from homology"/>
<evidence type="ECO:0000256" key="6">
    <source>
        <dbReference type="ARBA" id="ARBA00023244"/>
    </source>
</evidence>
<dbReference type="EC" id="4.2.1.75" evidence="3"/>
<evidence type="ECO:0000256" key="5">
    <source>
        <dbReference type="ARBA" id="ARBA00023239"/>
    </source>
</evidence>
<dbReference type="EMBL" id="JAYKXH010000019">
    <property type="protein sequence ID" value="KAK7135157.1"/>
    <property type="molecule type" value="Genomic_DNA"/>
</dbReference>
<evidence type="ECO:0000313" key="13">
    <source>
        <dbReference type="EMBL" id="KAK7135157.1"/>
    </source>
</evidence>
<keyword evidence="6" id="KW-0627">Porphyrin biosynthesis</keyword>
<reference evidence="13 14" key="1">
    <citation type="submission" date="2024-02" db="EMBL/GenBank/DDBJ databases">
        <title>Chromosome-level genome assembly of the Eurasian Minnow (Phoxinus phoxinus).</title>
        <authorList>
            <person name="Oriowo T.O."/>
            <person name="Martin S."/>
            <person name="Stange M."/>
            <person name="Chrysostomakis Y."/>
            <person name="Brown T."/>
            <person name="Winkler S."/>
            <person name="Kukowka S."/>
            <person name="Myers E.W."/>
            <person name="Bohne A."/>
        </authorList>
    </citation>
    <scope>NUCLEOTIDE SEQUENCE [LARGE SCALE GENOMIC DNA]</scope>
    <source>
        <strain evidence="13">ZFMK-TIS-60720</strain>
        <tissue evidence="13">Whole Organism</tissue>
    </source>
</reference>
<evidence type="ECO:0000313" key="14">
    <source>
        <dbReference type="Proteomes" id="UP001364617"/>
    </source>
</evidence>
<evidence type="ECO:0000256" key="3">
    <source>
        <dbReference type="ARBA" id="ARBA00013109"/>
    </source>
</evidence>
<dbReference type="PANTHER" id="PTHR12390">
    <property type="entry name" value="UROPORPHYRINOGEN III SYNTHASE"/>
    <property type="match status" value="1"/>
</dbReference>
<feature type="domain" description="Tetrapyrrole biosynthesis uroporphyrinogen III synthase" evidence="12">
    <location>
        <begin position="23"/>
        <end position="254"/>
    </location>
</feature>
<dbReference type="PANTHER" id="PTHR12390:SF0">
    <property type="entry name" value="UROPORPHYRINOGEN-III SYNTHASE"/>
    <property type="match status" value="1"/>
</dbReference>
<dbReference type="GO" id="GO:0005829">
    <property type="term" value="C:cytosol"/>
    <property type="evidence" value="ECO:0007669"/>
    <property type="project" value="TreeGrafter"/>
</dbReference>
<organism evidence="13 14">
    <name type="scientific">Phoxinus phoxinus</name>
    <name type="common">Eurasian minnow</name>
    <dbReference type="NCBI Taxonomy" id="58324"/>
    <lineage>
        <taxon>Eukaryota</taxon>
        <taxon>Metazoa</taxon>
        <taxon>Chordata</taxon>
        <taxon>Craniata</taxon>
        <taxon>Vertebrata</taxon>
        <taxon>Euteleostomi</taxon>
        <taxon>Actinopterygii</taxon>
        <taxon>Neopterygii</taxon>
        <taxon>Teleostei</taxon>
        <taxon>Ostariophysi</taxon>
        <taxon>Cypriniformes</taxon>
        <taxon>Leuciscidae</taxon>
        <taxon>Phoxininae</taxon>
        <taxon>Phoxinus</taxon>
    </lineage>
</organism>
<evidence type="ECO:0000256" key="2">
    <source>
        <dbReference type="ARBA" id="ARBA00008133"/>
    </source>
</evidence>
<gene>
    <name evidence="13" type="ORF">R3I93_018307</name>
</gene>
<dbReference type="Proteomes" id="UP001364617">
    <property type="component" value="Unassembled WGS sequence"/>
</dbReference>
<dbReference type="AlphaFoldDB" id="A0AAN9GWM1"/>
<comment type="pathway">
    <text evidence="1">Porphyrin-containing compound metabolism; protoporphyrin-IX biosynthesis; coproporphyrinogen-III from 5-aminolevulinate: step 3/4.</text>
</comment>
<dbReference type="GO" id="GO:0006780">
    <property type="term" value="P:uroporphyrinogen III biosynthetic process"/>
    <property type="evidence" value="ECO:0007669"/>
    <property type="project" value="InterPro"/>
</dbReference>
<dbReference type="GO" id="GO:0006785">
    <property type="term" value="P:heme B biosynthetic process"/>
    <property type="evidence" value="ECO:0007669"/>
    <property type="project" value="UniProtKB-ARBA"/>
</dbReference>
<keyword evidence="4" id="KW-0350">Heme biosynthesis</keyword>
<dbReference type="Pfam" id="PF02602">
    <property type="entry name" value="HEM4"/>
    <property type="match status" value="1"/>
</dbReference>
<dbReference type="GO" id="GO:0004852">
    <property type="term" value="F:uroporphyrinogen-III synthase activity"/>
    <property type="evidence" value="ECO:0007669"/>
    <property type="project" value="UniProtKB-EC"/>
</dbReference>
<dbReference type="CDD" id="cd06578">
    <property type="entry name" value="HemD"/>
    <property type="match status" value="1"/>
</dbReference>
<keyword evidence="14" id="KW-1185">Reference proteome</keyword>
<evidence type="ECO:0000256" key="11">
    <source>
        <dbReference type="ARBA" id="ARBA00060039"/>
    </source>
</evidence>
<dbReference type="InterPro" id="IPR039793">
    <property type="entry name" value="UROS/Hem4"/>
</dbReference>
<comment type="caution">
    <text evidence="13">The sequence shown here is derived from an EMBL/GenBank/DDBJ whole genome shotgun (WGS) entry which is preliminary data.</text>
</comment>
<evidence type="ECO:0000256" key="9">
    <source>
        <dbReference type="ARBA" id="ARBA00040167"/>
    </source>
</evidence>
<evidence type="ECO:0000256" key="4">
    <source>
        <dbReference type="ARBA" id="ARBA00023133"/>
    </source>
</evidence>
<comment type="function">
    <text evidence="11">Catalyzes cyclization of the linear tetrapyrrole, hydroxymethylbilane, to the macrocyclic uroporphyrinogen III, the branch point for the various sub-pathways leading to the wide diversity of porphyrins. Porphyrins act as cofactors for a multitude of enzymes that perform a variety of processes within the cell such as methionine synthesis (vitamin B12) or oxygen transport (heme).</text>
</comment>
<dbReference type="InterPro" id="IPR003754">
    <property type="entry name" value="4pyrrol_synth_uPrphyn_synth"/>
</dbReference>
<keyword evidence="5" id="KW-0456">Lyase</keyword>
<comment type="similarity">
    <text evidence="2">Belongs to the uroporphyrinogen-III synthase family.</text>
</comment>
<dbReference type="SUPFAM" id="SSF69618">
    <property type="entry name" value="HemD-like"/>
    <property type="match status" value="1"/>
</dbReference>
<accession>A0AAN9GWM1</accession>
<evidence type="ECO:0000256" key="1">
    <source>
        <dbReference type="ARBA" id="ARBA00004772"/>
    </source>
</evidence>
<comment type="catalytic activity">
    <reaction evidence="10">
        <text>hydroxymethylbilane = uroporphyrinogen III + H2O</text>
        <dbReference type="Rhea" id="RHEA:18965"/>
        <dbReference type="ChEBI" id="CHEBI:15377"/>
        <dbReference type="ChEBI" id="CHEBI:57308"/>
        <dbReference type="ChEBI" id="CHEBI:57845"/>
        <dbReference type="EC" id="4.2.1.75"/>
    </reaction>
</comment>
<evidence type="ECO:0000256" key="7">
    <source>
        <dbReference type="ARBA" id="ARBA00031702"/>
    </source>
</evidence>
<evidence type="ECO:0000256" key="8">
    <source>
        <dbReference type="ARBA" id="ARBA00032649"/>
    </source>
</evidence>
<dbReference type="InterPro" id="IPR036108">
    <property type="entry name" value="4pyrrol_syn_uPrphyn_synt_sf"/>
</dbReference>
<dbReference type="FunFam" id="3.40.50.10090:FF:000003">
    <property type="entry name" value="uroporphyrinogen-III synthase"/>
    <property type="match status" value="1"/>
</dbReference>
<name>A0AAN9GWM1_9TELE</name>
<dbReference type="Gene3D" id="3.40.50.10090">
    <property type="match status" value="2"/>
</dbReference>